<dbReference type="PROSITE" id="PS50144">
    <property type="entry name" value="MATH"/>
    <property type="match status" value="1"/>
</dbReference>
<dbReference type="AlphaFoldDB" id="A0ABD2P3H6"/>
<reference evidence="3 4" key="1">
    <citation type="journal article" date="2021" name="BMC Biol.">
        <title>Horizontally acquired antibacterial genes associated with adaptive radiation of ladybird beetles.</title>
        <authorList>
            <person name="Li H.S."/>
            <person name="Tang X.F."/>
            <person name="Huang Y.H."/>
            <person name="Xu Z.Y."/>
            <person name="Chen M.L."/>
            <person name="Du X.Y."/>
            <person name="Qiu B.Y."/>
            <person name="Chen P.T."/>
            <person name="Zhang W."/>
            <person name="Slipinski A."/>
            <person name="Escalona H.E."/>
            <person name="Waterhouse R.M."/>
            <person name="Zwick A."/>
            <person name="Pang H."/>
        </authorList>
    </citation>
    <scope>NUCLEOTIDE SEQUENCE [LARGE SCALE GENOMIC DNA]</scope>
    <source>
        <strain evidence="3">SYSU2018</strain>
    </source>
</reference>
<evidence type="ECO:0000313" key="3">
    <source>
        <dbReference type="EMBL" id="KAL3285251.1"/>
    </source>
</evidence>
<feature type="domain" description="MATH" evidence="2">
    <location>
        <begin position="68"/>
        <end position="189"/>
    </location>
</feature>
<name>A0ABD2P3H6_9CUCU</name>
<comment type="caution">
    <text evidence="3">The sequence shown here is derived from an EMBL/GenBank/DDBJ whole genome shotgun (WGS) entry which is preliminary data.</text>
</comment>
<dbReference type="InterPro" id="IPR008974">
    <property type="entry name" value="TRAF-like"/>
</dbReference>
<dbReference type="Proteomes" id="UP001516400">
    <property type="component" value="Unassembled WGS sequence"/>
</dbReference>
<evidence type="ECO:0000259" key="2">
    <source>
        <dbReference type="PROSITE" id="PS50144"/>
    </source>
</evidence>
<proteinExistence type="predicted"/>
<dbReference type="SUPFAM" id="SSF49599">
    <property type="entry name" value="TRAF domain-like"/>
    <property type="match status" value="1"/>
</dbReference>
<dbReference type="CDD" id="cd00121">
    <property type="entry name" value="MATH"/>
    <property type="match status" value="1"/>
</dbReference>
<feature type="coiled-coil region" evidence="1">
    <location>
        <begin position="214"/>
        <end position="241"/>
    </location>
</feature>
<evidence type="ECO:0000256" key="1">
    <source>
        <dbReference type="SAM" id="Coils"/>
    </source>
</evidence>
<sequence>MTIDVYVFTLSTTVSRRVFVASVLALGVALGYTTCNKKIFGSFKNIFTKKTGKKQENGVVDPNFNLTEVTFKYTFRNISQIRRGKRDVFSSTIWVGELPWNIMLRPSRLCLESHVICSELYCSWSCCVNLEFSLLGRVPRVLAVDHELYEADSQEEYNRSMGQDIPWEEILDPGNQYIDDDSITFYVNLKVEVLERISWSDRIYLTDDRVNSLVKKYKTNMDILQKKMGQLSKKNEQLGKELKLVKMYKDTHFL</sequence>
<keyword evidence="1" id="KW-0175">Coiled coil</keyword>
<dbReference type="InterPro" id="IPR002083">
    <property type="entry name" value="MATH/TRAF_dom"/>
</dbReference>
<dbReference type="Gene3D" id="2.60.210.10">
    <property type="entry name" value="Apoptosis, Tumor Necrosis Factor Receptor Associated Protein 2, Chain A"/>
    <property type="match status" value="1"/>
</dbReference>
<accession>A0ABD2P3H6</accession>
<dbReference type="Pfam" id="PF00917">
    <property type="entry name" value="MATH"/>
    <property type="match status" value="1"/>
</dbReference>
<gene>
    <name evidence="3" type="ORF">HHI36_019361</name>
</gene>
<dbReference type="SMART" id="SM00061">
    <property type="entry name" value="MATH"/>
    <property type="match status" value="1"/>
</dbReference>
<evidence type="ECO:0000313" key="4">
    <source>
        <dbReference type="Proteomes" id="UP001516400"/>
    </source>
</evidence>
<organism evidence="3 4">
    <name type="scientific">Cryptolaemus montrouzieri</name>
    <dbReference type="NCBI Taxonomy" id="559131"/>
    <lineage>
        <taxon>Eukaryota</taxon>
        <taxon>Metazoa</taxon>
        <taxon>Ecdysozoa</taxon>
        <taxon>Arthropoda</taxon>
        <taxon>Hexapoda</taxon>
        <taxon>Insecta</taxon>
        <taxon>Pterygota</taxon>
        <taxon>Neoptera</taxon>
        <taxon>Endopterygota</taxon>
        <taxon>Coleoptera</taxon>
        <taxon>Polyphaga</taxon>
        <taxon>Cucujiformia</taxon>
        <taxon>Coccinelloidea</taxon>
        <taxon>Coccinellidae</taxon>
        <taxon>Scymninae</taxon>
        <taxon>Scymnini</taxon>
        <taxon>Cryptolaemus</taxon>
    </lineage>
</organism>
<dbReference type="EMBL" id="JABFTP020000165">
    <property type="protein sequence ID" value="KAL3285251.1"/>
    <property type="molecule type" value="Genomic_DNA"/>
</dbReference>
<protein>
    <recommendedName>
        <fullName evidence="2">MATH domain-containing protein</fullName>
    </recommendedName>
</protein>
<keyword evidence="4" id="KW-1185">Reference proteome</keyword>